<dbReference type="GO" id="GO:0004518">
    <property type="term" value="F:nuclease activity"/>
    <property type="evidence" value="ECO:0007669"/>
    <property type="project" value="UniProtKB-KW"/>
</dbReference>
<evidence type="ECO:0000256" key="1">
    <source>
        <dbReference type="ARBA" id="ARBA00001968"/>
    </source>
</evidence>
<dbReference type="GO" id="GO:0005634">
    <property type="term" value="C:nucleus"/>
    <property type="evidence" value="ECO:0007669"/>
    <property type="project" value="UniProtKB-SubCell"/>
</dbReference>
<dbReference type="InterPro" id="IPR058353">
    <property type="entry name" value="DUF8040"/>
</dbReference>
<name>A0A5A7T808_CUCMM</name>
<keyword evidence="5" id="KW-0479">Metal-binding</keyword>
<dbReference type="GO" id="GO:0016787">
    <property type="term" value="F:hydrolase activity"/>
    <property type="evidence" value="ECO:0007669"/>
    <property type="project" value="UniProtKB-KW"/>
</dbReference>
<dbReference type="InterPro" id="IPR027806">
    <property type="entry name" value="HARBI1_dom"/>
</dbReference>
<comment type="similarity">
    <text evidence="3">Belongs to the HARBI1 family.</text>
</comment>
<dbReference type="Pfam" id="PF13359">
    <property type="entry name" value="DDE_Tnp_4"/>
    <property type="match status" value="1"/>
</dbReference>
<evidence type="ECO:0000256" key="4">
    <source>
        <dbReference type="ARBA" id="ARBA00022722"/>
    </source>
</evidence>
<dbReference type="OrthoDB" id="1699974at2759"/>
<organism evidence="10 11">
    <name type="scientific">Cucumis melo var. makuwa</name>
    <name type="common">Oriental melon</name>
    <dbReference type="NCBI Taxonomy" id="1194695"/>
    <lineage>
        <taxon>Eukaryota</taxon>
        <taxon>Viridiplantae</taxon>
        <taxon>Streptophyta</taxon>
        <taxon>Embryophyta</taxon>
        <taxon>Tracheophyta</taxon>
        <taxon>Spermatophyta</taxon>
        <taxon>Magnoliopsida</taxon>
        <taxon>eudicotyledons</taxon>
        <taxon>Gunneridae</taxon>
        <taxon>Pentapetalae</taxon>
        <taxon>rosids</taxon>
        <taxon>fabids</taxon>
        <taxon>Cucurbitales</taxon>
        <taxon>Cucurbitaceae</taxon>
        <taxon>Benincaseae</taxon>
        <taxon>Cucumis</taxon>
    </lineage>
</organism>
<dbReference type="Pfam" id="PF26138">
    <property type="entry name" value="DUF8040"/>
    <property type="match status" value="1"/>
</dbReference>
<evidence type="ECO:0000259" key="9">
    <source>
        <dbReference type="Pfam" id="PF26138"/>
    </source>
</evidence>
<proteinExistence type="inferred from homology"/>
<dbReference type="EMBL" id="SSTE01018890">
    <property type="protein sequence ID" value="KAA0037721.1"/>
    <property type="molecule type" value="Genomic_DNA"/>
</dbReference>
<evidence type="ECO:0000313" key="10">
    <source>
        <dbReference type="EMBL" id="KAA0037721.1"/>
    </source>
</evidence>
<dbReference type="PANTHER" id="PTHR22930">
    <property type="match status" value="1"/>
</dbReference>
<evidence type="ECO:0000256" key="6">
    <source>
        <dbReference type="ARBA" id="ARBA00022801"/>
    </source>
</evidence>
<dbReference type="InterPro" id="IPR045249">
    <property type="entry name" value="HARBI1-like"/>
</dbReference>
<dbReference type="GO" id="GO:0046872">
    <property type="term" value="F:metal ion binding"/>
    <property type="evidence" value="ECO:0007669"/>
    <property type="project" value="UniProtKB-KW"/>
</dbReference>
<comment type="subcellular location">
    <subcellularLocation>
        <location evidence="2">Nucleus</location>
    </subcellularLocation>
</comment>
<keyword evidence="7" id="KW-0539">Nucleus</keyword>
<evidence type="ECO:0000259" key="8">
    <source>
        <dbReference type="Pfam" id="PF13359"/>
    </source>
</evidence>
<keyword evidence="4" id="KW-0540">Nuclease</keyword>
<evidence type="ECO:0000256" key="5">
    <source>
        <dbReference type="ARBA" id="ARBA00022723"/>
    </source>
</evidence>
<evidence type="ECO:0000256" key="3">
    <source>
        <dbReference type="ARBA" id="ARBA00006958"/>
    </source>
</evidence>
<gene>
    <name evidence="10" type="ORF">E6C27_scaffold141G00130</name>
</gene>
<dbReference type="AlphaFoldDB" id="A0A5A7T808"/>
<evidence type="ECO:0000256" key="7">
    <source>
        <dbReference type="ARBA" id="ARBA00023242"/>
    </source>
</evidence>
<feature type="domain" description="DDE Tnp4" evidence="8">
    <location>
        <begin position="110"/>
        <end position="164"/>
    </location>
</feature>
<evidence type="ECO:0000256" key="2">
    <source>
        <dbReference type="ARBA" id="ARBA00004123"/>
    </source>
</evidence>
<dbReference type="PANTHER" id="PTHR22930:SF293">
    <property type="entry name" value="PROTEIN ALP1-LIKE"/>
    <property type="match status" value="1"/>
</dbReference>
<keyword evidence="6" id="KW-0378">Hydrolase</keyword>
<comment type="cofactor">
    <cofactor evidence="1">
        <name>a divalent metal cation</name>
        <dbReference type="ChEBI" id="CHEBI:60240"/>
    </cofactor>
</comment>
<dbReference type="Proteomes" id="UP000321393">
    <property type="component" value="Unassembled WGS sequence"/>
</dbReference>
<feature type="domain" description="DUF8040" evidence="9">
    <location>
        <begin position="2"/>
        <end position="41"/>
    </location>
</feature>
<sequence>MVAMFLHIVAHDVKNRMIQREFVRSGETFSRHFNLALLAVLRLHDELFKKPQPVTNLCTNLRWKWFEANTNCQDNCLGTLDDTYIKVNVSATDHPRYRTQKGEVATNVLGVCDTNEVMKHSSAQNVIEKAFGLLKGRWAILRGKSYYLVDVQCRTIMVCYLLHNLINREMTNSEITDNLDEGDSTYTTTGGDEINYIEASNEWSEWRDQLAHTMFSDWELRD</sequence>
<reference evidence="10 11" key="1">
    <citation type="submission" date="2019-08" db="EMBL/GenBank/DDBJ databases">
        <title>Draft genome sequences of two oriental melons (Cucumis melo L. var makuwa).</title>
        <authorList>
            <person name="Kwon S.-Y."/>
        </authorList>
    </citation>
    <scope>NUCLEOTIDE SEQUENCE [LARGE SCALE GENOMIC DNA]</scope>
    <source>
        <strain evidence="11">cv. SW 3</strain>
        <tissue evidence="10">Leaf</tissue>
    </source>
</reference>
<comment type="caution">
    <text evidence="10">The sequence shown here is derived from an EMBL/GenBank/DDBJ whole genome shotgun (WGS) entry which is preliminary data.</text>
</comment>
<evidence type="ECO:0000313" key="11">
    <source>
        <dbReference type="Proteomes" id="UP000321393"/>
    </source>
</evidence>
<accession>A0A5A7T808</accession>
<protein>
    <submittedName>
        <fullName evidence="10">Nuclease HARBI1</fullName>
    </submittedName>
</protein>